<sequence>MKSIRKNNSTVSEIMTDLAKLDIKLVEEPNPLTNNDLSTIIAPTDTITTSTTTETEEQPDPVKTSNDFLKELLVNQLKTINPTKKLNYNDIKRISKFLVSSIFDPTECSIWNGYVTNEKNQSKGTYINFYFNQKKIALHRLLYLNFLGDILNTEYIKFSCSNKGKCCNIHHMKKYSYNSNIVPPSTANHAHTHNTDNNVRIYCDKDDLILEI</sequence>
<gene>
    <name evidence="1" type="ORF">Gaeavirus15_2</name>
</gene>
<evidence type="ECO:0000313" key="1">
    <source>
        <dbReference type="EMBL" id="AYV80192.1"/>
    </source>
</evidence>
<accession>A0A3G4ZZ80</accession>
<reference evidence="1" key="1">
    <citation type="submission" date="2018-10" db="EMBL/GenBank/DDBJ databases">
        <title>Hidden diversity of soil giant viruses.</title>
        <authorList>
            <person name="Schulz F."/>
            <person name="Alteio L."/>
            <person name="Goudeau D."/>
            <person name="Ryan E.M."/>
            <person name="Malmstrom R.R."/>
            <person name="Blanchard J."/>
            <person name="Woyke T."/>
        </authorList>
    </citation>
    <scope>NUCLEOTIDE SEQUENCE</scope>
    <source>
        <strain evidence="1">GAV1</strain>
    </source>
</reference>
<protein>
    <submittedName>
        <fullName evidence="1">Uncharacterized protein</fullName>
    </submittedName>
</protein>
<proteinExistence type="predicted"/>
<organism evidence="1">
    <name type="scientific">Gaeavirus sp</name>
    <dbReference type="NCBI Taxonomy" id="2487767"/>
    <lineage>
        <taxon>Viruses</taxon>
        <taxon>Varidnaviria</taxon>
        <taxon>Bamfordvirae</taxon>
        <taxon>Nucleocytoviricota</taxon>
        <taxon>Megaviricetes</taxon>
        <taxon>Imitervirales</taxon>
        <taxon>Mimiviridae</taxon>
        <taxon>Klosneuvirinae</taxon>
    </lineage>
</organism>
<dbReference type="EMBL" id="MK072213">
    <property type="protein sequence ID" value="AYV80192.1"/>
    <property type="molecule type" value="Genomic_DNA"/>
</dbReference>
<name>A0A3G4ZZ80_9VIRU</name>